<organism evidence="3 4">
    <name type="scientific">Amphimedon queenslandica</name>
    <name type="common">Sponge</name>
    <dbReference type="NCBI Taxonomy" id="400682"/>
    <lineage>
        <taxon>Eukaryota</taxon>
        <taxon>Metazoa</taxon>
        <taxon>Porifera</taxon>
        <taxon>Demospongiae</taxon>
        <taxon>Heteroscleromorpha</taxon>
        <taxon>Haplosclerida</taxon>
        <taxon>Niphatidae</taxon>
        <taxon>Amphimedon</taxon>
    </lineage>
</organism>
<dbReference type="RefSeq" id="XP_011404639.1">
    <property type="nucleotide sequence ID" value="XM_011406337.1"/>
</dbReference>
<evidence type="ECO:0000313" key="4">
    <source>
        <dbReference type="Proteomes" id="UP000007879"/>
    </source>
</evidence>
<dbReference type="PANTHER" id="PTHR15665">
    <property type="entry name" value="ASTEROID PROTEIN"/>
    <property type="match status" value="1"/>
</dbReference>
<dbReference type="EnsemblMetazoa" id="XM_011406337.1">
    <property type="protein sequence ID" value="XP_011404639.1"/>
    <property type="gene ID" value="LOC105313153"/>
</dbReference>
<dbReference type="KEGG" id="aqu:105313153"/>
<dbReference type="Gene3D" id="3.40.50.1010">
    <property type="entry name" value="5'-nuclease"/>
    <property type="match status" value="1"/>
</dbReference>
<evidence type="ECO:0000313" key="3">
    <source>
        <dbReference type="EnsemblMetazoa" id="XP_011404639.1"/>
    </source>
</evidence>
<reference evidence="3" key="2">
    <citation type="submission" date="2024-06" db="UniProtKB">
        <authorList>
            <consortium name="EnsemblMetazoa"/>
        </authorList>
    </citation>
    <scope>IDENTIFICATION</scope>
</reference>
<dbReference type="PANTHER" id="PTHR15665:SF1">
    <property type="entry name" value="PROTEIN ASTEROID HOMOLOG 1"/>
    <property type="match status" value="1"/>
</dbReference>
<dbReference type="InterPro" id="IPR039436">
    <property type="entry name" value="Asteroid_dom"/>
</dbReference>
<dbReference type="InterPro" id="IPR026832">
    <property type="entry name" value="Asteroid"/>
</dbReference>
<dbReference type="Proteomes" id="UP000007879">
    <property type="component" value="Unassembled WGS sequence"/>
</dbReference>
<sequence>MGIWRLKTYMQKSYKWKEIGKDPPLSGPLLIDAMSCCYSLYDGIDWKYGGQYKELDQKCRAFLTNLKKSGIEPILVFDGVDYKREKASTLQERGKDKAECIQTVLLEGKYKDGCLCLPVFAKLVFMEVIKELSIPFIVADGDADKLTASMANFYGCPVLASDSDYYIFNVKGGYIPFEHFHWKSKPINGKIYHLSNFPVKICDPDIIYLIPALIGNDFLKSPDERRDVITSVIDGGVEGRGKGGHTIYSDDELVARLVDHIASFSSVEEFFSSSCKSEQVRKNFHEAKKMYSSDAISMDDAMKSTKLETANKTSLPSWILKQYRAGCFSTSVMEPMVLNDCMLPMIIDNPKMESNMKIGEPLRRHLYGLLKPYLKVQKVKEGIHAHVCVRVGQYDVQYTVKTLTAQSLITNVDLIRDEERLGLLCDIFEVLPDKLDKFEDKWKLVALSLHYWSRNAEALTQQQINALLFCFVVCSSEQGRGIIASHFRFQIDGHWINRQLDSLHSLSMWQCVYYEAMKLNDVLKRPLEFTSPALLFDGRLCLNYACMKEADFDAIKEETLTTFPDMAKLYEELLSICSAREVSKGSSSHKASKEKHKQPAAAAKKIYSTTVSTANRFELLDLESDDSDEGDSDEEN</sequence>
<dbReference type="AlphaFoldDB" id="A0AAN0IM98"/>
<feature type="domain" description="Asteroid" evidence="2">
    <location>
        <begin position="132"/>
        <end position="196"/>
    </location>
</feature>
<evidence type="ECO:0000259" key="2">
    <source>
        <dbReference type="Pfam" id="PF12813"/>
    </source>
</evidence>
<proteinExistence type="inferred from homology"/>
<comment type="similarity">
    <text evidence="1">Belongs to the asteroid family.</text>
</comment>
<dbReference type="Pfam" id="PF12813">
    <property type="entry name" value="XPG_I_2"/>
    <property type="match status" value="1"/>
</dbReference>
<dbReference type="SUPFAM" id="SSF88723">
    <property type="entry name" value="PIN domain-like"/>
    <property type="match status" value="1"/>
</dbReference>
<protein>
    <recommendedName>
        <fullName evidence="2">Asteroid domain-containing protein</fullName>
    </recommendedName>
</protein>
<reference evidence="4" key="1">
    <citation type="journal article" date="2010" name="Nature">
        <title>The Amphimedon queenslandica genome and the evolution of animal complexity.</title>
        <authorList>
            <person name="Srivastava M."/>
            <person name="Simakov O."/>
            <person name="Chapman J."/>
            <person name="Fahey B."/>
            <person name="Gauthier M.E."/>
            <person name="Mitros T."/>
            <person name="Richards G.S."/>
            <person name="Conaco C."/>
            <person name="Dacre M."/>
            <person name="Hellsten U."/>
            <person name="Larroux C."/>
            <person name="Putnam N.H."/>
            <person name="Stanke M."/>
            <person name="Adamska M."/>
            <person name="Darling A."/>
            <person name="Degnan S.M."/>
            <person name="Oakley T.H."/>
            <person name="Plachetzki D.C."/>
            <person name="Zhai Y."/>
            <person name="Adamski M."/>
            <person name="Calcino A."/>
            <person name="Cummins S.F."/>
            <person name="Goodstein D.M."/>
            <person name="Harris C."/>
            <person name="Jackson D.J."/>
            <person name="Leys S.P."/>
            <person name="Shu S."/>
            <person name="Woodcroft B.J."/>
            <person name="Vervoort M."/>
            <person name="Kosik K.S."/>
            <person name="Manning G."/>
            <person name="Degnan B.M."/>
            <person name="Rokhsar D.S."/>
        </authorList>
    </citation>
    <scope>NUCLEOTIDE SEQUENCE [LARGE SCALE GENOMIC DNA]</scope>
</reference>
<dbReference type="GeneID" id="105313153"/>
<name>A0AAN0IM98_AMPQE</name>
<evidence type="ECO:0000256" key="1">
    <source>
        <dbReference type="ARBA" id="ARBA00007398"/>
    </source>
</evidence>
<keyword evidence="4" id="KW-1185">Reference proteome</keyword>
<dbReference type="InterPro" id="IPR029060">
    <property type="entry name" value="PIN-like_dom_sf"/>
</dbReference>
<accession>A0AAN0IM98</accession>